<accession>A0ABN7SY72</accession>
<evidence type="ECO:0000313" key="1">
    <source>
        <dbReference type="EMBL" id="CAG5110395.1"/>
    </source>
</evidence>
<sequence length="105" mass="12298">MINQQLLPMSGNIPKHLQAVRTAVKLFDDFCHKRWDELKAEATKEGMVLTSFLELVTDSRGDPVCIERINHEWRKTNLKKVSWKSGQYDFLLPAKHIQKYGRLLF</sequence>
<name>A0ABN7SY72_OIKDI</name>
<evidence type="ECO:0000313" key="2">
    <source>
        <dbReference type="Proteomes" id="UP001158576"/>
    </source>
</evidence>
<organism evidence="1 2">
    <name type="scientific">Oikopleura dioica</name>
    <name type="common">Tunicate</name>
    <dbReference type="NCBI Taxonomy" id="34765"/>
    <lineage>
        <taxon>Eukaryota</taxon>
        <taxon>Metazoa</taxon>
        <taxon>Chordata</taxon>
        <taxon>Tunicata</taxon>
        <taxon>Appendicularia</taxon>
        <taxon>Copelata</taxon>
        <taxon>Oikopleuridae</taxon>
        <taxon>Oikopleura</taxon>
    </lineage>
</organism>
<dbReference type="EMBL" id="OU015567">
    <property type="protein sequence ID" value="CAG5110395.1"/>
    <property type="molecule type" value="Genomic_DNA"/>
</dbReference>
<keyword evidence="2" id="KW-1185">Reference proteome</keyword>
<protein>
    <submittedName>
        <fullName evidence="1">Oidioi.mRNA.OKI2018_I69.chr2.g4804.t1.cds</fullName>
    </submittedName>
</protein>
<dbReference type="Proteomes" id="UP001158576">
    <property type="component" value="Chromosome 2"/>
</dbReference>
<reference evidence="1 2" key="1">
    <citation type="submission" date="2021-04" db="EMBL/GenBank/DDBJ databases">
        <authorList>
            <person name="Bliznina A."/>
        </authorList>
    </citation>
    <scope>NUCLEOTIDE SEQUENCE [LARGE SCALE GENOMIC DNA]</scope>
</reference>
<proteinExistence type="predicted"/>
<gene>
    <name evidence="1" type="ORF">OKIOD_LOCUS13569</name>
</gene>